<keyword evidence="6 10" id="KW-0418">Kinase</keyword>
<dbReference type="NCBIfam" id="TIGR00679">
    <property type="entry name" value="hpr-ser"/>
    <property type="match status" value="1"/>
</dbReference>
<feature type="binding site" evidence="10">
    <location>
        <position position="161"/>
    </location>
    <ligand>
        <name>Mg(2+)</name>
        <dbReference type="ChEBI" id="CHEBI:18420"/>
    </ligand>
</feature>
<evidence type="ECO:0000256" key="10">
    <source>
        <dbReference type="HAMAP-Rule" id="MF_01249"/>
    </source>
</evidence>
<dbReference type="CDD" id="cd01918">
    <property type="entry name" value="HprK_C"/>
    <property type="match status" value="1"/>
</dbReference>
<comment type="catalytic activity">
    <reaction evidence="1 10">
        <text>[HPr protein]-L-serine + ATP = [HPr protein]-O-phospho-L-serine + ADP + H(+)</text>
        <dbReference type="Rhea" id="RHEA:46600"/>
        <dbReference type="Rhea" id="RHEA-COMP:11602"/>
        <dbReference type="Rhea" id="RHEA-COMP:11603"/>
        <dbReference type="ChEBI" id="CHEBI:15378"/>
        <dbReference type="ChEBI" id="CHEBI:29999"/>
        <dbReference type="ChEBI" id="CHEBI:30616"/>
        <dbReference type="ChEBI" id="CHEBI:83421"/>
        <dbReference type="ChEBI" id="CHEBI:456216"/>
    </reaction>
</comment>
<dbReference type="Pfam" id="PF02603">
    <property type="entry name" value="Hpr_kinase_N"/>
    <property type="match status" value="1"/>
</dbReference>
<feature type="domain" description="HPr kinase/phosphorylase C-terminal" evidence="12">
    <location>
        <begin position="131"/>
        <end position="299"/>
    </location>
</feature>
<evidence type="ECO:0000256" key="9">
    <source>
        <dbReference type="ARBA" id="ARBA00047657"/>
    </source>
</evidence>
<evidence type="ECO:0000256" key="1">
    <source>
        <dbReference type="ARBA" id="ARBA00001120"/>
    </source>
</evidence>
<evidence type="ECO:0000256" key="5">
    <source>
        <dbReference type="ARBA" id="ARBA00022741"/>
    </source>
</evidence>
<evidence type="ECO:0000256" key="3">
    <source>
        <dbReference type="ARBA" id="ARBA00022527"/>
    </source>
</evidence>
<dbReference type="InterPro" id="IPR027417">
    <property type="entry name" value="P-loop_NTPase"/>
</dbReference>
<feature type="binding site" evidence="10">
    <location>
        <begin position="154"/>
        <end position="161"/>
    </location>
    <ligand>
        <name>ATP</name>
        <dbReference type="ChEBI" id="CHEBI:30616"/>
    </ligand>
</feature>
<dbReference type="HAMAP" id="MF_01249">
    <property type="entry name" value="HPr_kinase"/>
    <property type="match status" value="1"/>
</dbReference>
<comment type="miscellaneous">
    <text evidence="10">Both phosphorylation and phosphorolysis are carried out by the same active site and suggest a common mechanism for both reactions.</text>
</comment>
<dbReference type="Proteomes" id="UP001060164">
    <property type="component" value="Chromosome"/>
</dbReference>
<feature type="active site" description="Proton acceptor; for phosphorylation activity. Proton donor; for dephosphorylation activity" evidence="10">
    <location>
        <position position="178"/>
    </location>
</feature>
<evidence type="ECO:0000256" key="7">
    <source>
        <dbReference type="ARBA" id="ARBA00022840"/>
    </source>
</evidence>
<comment type="domain">
    <text evidence="10">The Walker A ATP-binding motif also binds Pi and PPi.</text>
</comment>
<dbReference type="Gene3D" id="3.40.50.300">
    <property type="entry name" value="P-loop containing nucleotide triphosphate hydrolases"/>
    <property type="match status" value="1"/>
</dbReference>
<evidence type="ECO:0000256" key="2">
    <source>
        <dbReference type="ARBA" id="ARBA00006883"/>
    </source>
</evidence>
<keyword evidence="10" id="KW-0460">Magnesium</keyword>
<name>A0ABY5VFA7_9FIRM</name>
<dbReference type="EC" id="2.7.4.-" evidence="10"/>
<dbReference type="InterPro" id="IPR011104">
    <property type="entry name" value="Hpr_kin/Pase_C"/>
</dbReference>
<comment type="subunit">
    <text evidence="10">Homohexamer.</text>
</comment>
<feature type="domain" description="HPr(Ser) kinase/phosphorylase N-terminal" evidence="11">
    <location>
        <begin position="4"/>
        <end position="128"/>
    </location>
</feature>
<comment type="similarity">
    <text evidence="2 10">Belongs to the HPrK/P family.</text>
</comment>
<evidence type="ECO:0000256" key="6">
    <source>
        <dbReference type="ARBA" id="ARBA00022777"/>
    </source>
</evidence>
<proteinExistence type="inferred from homology"/>
<comment type="function">
    <text evidence="10">Catalyzes the ATP- as well as the pyrophosphate-dependent phosphorylation of a specific serine residue in HPr, a phosphocarrier protein of the phosphoenolpyruvate-dependent sugar phosphotransferase system (PTS). HprK/P also catalyzes the pyrophosphate-producing, inorganic phosphate-dependent dephosphorylation (phosphorolysis) of seryl-phosphorylated HPr (P-Ser-HPr). The two antagonistic activities of HprK/P are regulated by several intracellular metabolites, which change their concentration in response to the absence or presence of rapidly metabolisable carbon sources (glucose, fructose, etc.) in the growth medium. Therefore, by controlling the phosphorylation state of HPr, HPrK/P is a sensor enzyme that plays a major role in the regulation of carbon metabolism and sugar transport: it mediates carbon catabolite repression (CCR), and regulates PTS-catalyzed carbohydrate uptake and inducer exclusion.</text>
</comment>
<dbReference type="SUPFAM" id="SSF75138">
    <property type="entry name" value="HprK N-terminal domain-like"/>
    <property type="match status" value="1"/>
</dbReference>
<dbReference type="InterPro" id="IPR011126">
    <property type="entry name" value="Hpr_kin/Pase_Hpr_N"/>
</dbReference>
<keyword evidence="3 10" id="KW-0723">Serine/threonine-protein kinase</keyword>
<dbReference type="EC" id="2.7.11.-" evidence="10"/>
<dbReference type="InterPro" id="IPR028979">
    <property type="entry name" value="Ser_kin/Pase_Hpr-like_N_sf"/>
</dbReference>
<keyword evidence="10" id="KW-0479">Metal-binding</keyword>
<evidence type="ECO:0000313" key="14">
    <source>
        <dbReference type="Proteomes" id="UP001060164"/>
    </source>
</evidence>
<keyword evidence="10" id="KW-0119">Carbohydrate metabolism</keyword>
<keyword evidence="7 10" id="KW-0067">ATP-binding</keyword>
<comment type="cofactor">
    <cofactor evidence="10">
        <name>Mg(2+)</name>
        <dbReference type="ChEBI" id="CHEBI:18420"/>
    </cofactor>
</comment>
<sequence length="311" mass="35273">MKAVELSKIIETLNLKNLTPDIDHDQIKIEMPDINRPALQLAGYLEHFATERVQIIGYVEYTYLMHLTREEKIKSYEGFISKGIPCVVFTTQTTADEDMLELAEKYKVPTLQSDRTTSNFMAEIIRWLNVQLAPCISIHGVLVDVYGEGVLIMGESGIGKSETALELIKRGHRLVSDDVVELRKVSDETLVGSAPDITRHFIELRGIGIIDVKTLFGVGSVKNTQSIDLVIKLEEWDRDKEYDRLGLEQKYTEFLGNKVACHGIPIRPGRNLAIIVESAAVNHRQKKMGYNAAQELYNRVQANMTRKREDR</sequence>
<keyword evidence="5 10" id="KW-0547">Nucleotide-binding</keyword>
<organism evidence="13 14">
    <name type="scientific">Ruminococcus gauvreauii</name>
    <dbReference type="NCBI Taxonomy" id="438033"/>
    <lineage>
        <taxon>Bacteria</taxon>
        <taxon>Bacillati</taxon>
        <taxon>Bacillota</taxon>
        <taxon>Clostridia</taxon>
        <taxon>Eubacteriales</taxon>
        <taxon>Oscillospiraceae</taxon>
        <taxon>Ruminococcus</taxon>
    </lineage>
</organism>
<comment type="catalytic activity">
    <reaction evidence="9 10">
        <text>[HPr protein]-O-phospho-L-serine + phosphate + H(+) = [HPr protein]-L-serine + diphosphate</text>
        <dbReference type="Rhea" id="RHEA:46604"/>
        <dbReference type="Rhea" id="RHEA-COMP:11602"/>
        <dbReference type="Rhea" id="RHEA-COMP:11603"/>
        <dbReference type="ChEBI" id="CHEBI:15378"/>
        <dbReference type="ChEBI" id="CHEBI:29999"/>
        <dbReference type="ChEBI" id="CHEBI:33019"/>
        <dbReference type="ChEBI" id="CHEBI:43474"/>
        <dbReference type="ChEBI" id="CHEBI:83421"/>
    </reaction>
</comment>
<feature type="active site" evidence="10">
    <location>
        <position position="139"/>
    </location>
</feature>
<evidence type="ECO:0000259" key="12">
    <source>
        <dbReference type="Pfam" id="PF07475"/>
    </source>
</evidence>
<evidence type="ECO:0000256" key="8">
    <source>
        <dbReference type="ARBA" id="ARBA00023268"/>
    </source>
</evidence>
<dbReference type="PANTHER" id="PTHR30305">
    <property type="entry name" value="PROTEIN YJDM-RELATED"/>
    <property type="match status" value="1"/>
</dbReference>
<dbReference type="PANTHER" id="PTHR30305:SF1">
    <property type="entry name" value="HPR KINASE_PHOSPHORYLASE"/>
    <property type="match status" value="1"/>
</dbReference>
<accession>A0ABY5VFA7</accession>
<gene>
    <name evidence="10 13" type="primary">hprK</name>
    <name evidence="13" type="ORF">NQ502_12235</name>
</gene>
<feature type="binding site" evidence="10">
    <location>
        <position position="203"/>
    </location>
    <ligand>
        <name>Mg(2+)</name>
        <dbReference type="ChEBI" id="CHEBI:18420"/>
    </ligand>
</feature>
<dbReference type="Gene3D" id="3.40.1390.20">
    <property type="entry name" value="HprK N-terminal domain-like"/>
    <property type="match status" value="1"/>
</dbReference>
<reference evidence="13" key="1">
    <citation type="journal article" date="2022" name="Cell">
        <title>Design, construction, and in vivo augmentation of a complex gut microbiome.</title>
        <authorList>
            <person name="Cheng A.G."/>
            <person name="Ho P.Y."/>
            <person name="Aranda-Diaz A."/>
            <person name="Jain S."/>
            <person name="Yu F.B."/>
            <person name="Meng X."/>
            <person name="Wang M."/>
            <person name="Iakiviak M."/>
            <person name="Nagashima K."/>
            <person name="Zhao A."/>
            <person name="Murugkar P."/>
            <person name="Patil A."/>
            <person name="Atabakhsh K."/>
            <person name="Weakley A."/>
            <person name="Yan J."/>
            <person name="Brumbaugh A.R."/>
            <person name="Higginbottom S."/>
            <person name="Dimas A."/>
            <person name="Shiver A.L."/>
            <person name="Deutschbauer A."/>
            <person name="Neff N."/>
            <person name="Sonnenburg J.L."/>
            <person name="Huang K.C."/>
            <person name="Fischbach M.A."/>
        </authorList>
    </citation>
    <scope>NUCLEOTIDE SEQUENCE</scope>
    <source>
        <strain evidence="13">DSM 19829</strain>
    </source>
</reference>
<evidence type="ECO:0000313" key="13">
    <source>
        <dbReference type="EMBL" id="UWP58158.1"/>
    </source>
</evidence>
<feature type="region of interest" description="Important for the catalytic mechanism of both phosphorylation and dephosphorylation" evidence="10">
    <location>
        <begin position="202"/>
        <end position="211"/>
    </location>
</feature>
<evidence type="ECO:0000259" key="11">
    <source>
        <dbReference type="Pfam" id="PF02603"/>
    </source>
</evidence>
<dbReference type="InterPro" id="IPR003755">
    <property type="entry name" value="HPr(Ser)_kin/Pase"/>
</dbReference>
<feature type="region of interest" description="Important for the catalytic mechanism of dephosphorylation" evidence="10">
    <location>
        <begin position="265"/>
        <end position="270"/>
    </location>
</feature>
<dbReference type="GO" id="GO:0016301">
    <property type="term" value="F:kinase activity"/>
    <property type="evidence" value="ECO:0007669"/>
    <property type="project" value="UniProtKB-KW"/>
</dbReference>
<feature type="active site" evidence="10">
    <location>
        <position position="244"/>
    </location>
</feature>
<feature type="active site" evidence="10">
    <location>
        <position position="160"/>
    </location>
</feature>
<keyword evidence="14" id="KW-1185">Reference proteome</keyword>
<protein>
    <recommendedName>
        <fullName evidence="10">HPr kinase/phosphorylase</fullName>
        <shortName evidence="10">HPrK/P</shortName>
        <ecNumber evidence="10">2.7.11.-</ecNumber>
        <ecNumber evidence="10">2.7.4.-</ecNumber>
    </recommendedName>
    <alternativeName>
        <fullName evidence="10">HPr(Ser) kinase/phosphorylase</fullName>
    </alternativeName>
</protein>
<keyword evidence="4 10" id="KW-0808">Transferase</keyword>
<keyword evidence="8 10" id="KW-0511">Multifunctional enzyme</keyword>
<dbReference type="SUPFAM" id="SSF53795">
    <property type="entry name" value="PEP carboxykinase-like"/>
    <property type="match status" value="1"/>
</dbReference>
<evidence type="ECO:0000256" key="4">
    <source>
        <dbReference type="ARBA" id="ARBA00022679"/>
    </source>
</evidence>
<dbReference type="RefSeq" id="WP_028530287.1">
    <property type="nucleotide sequence ID" value="NZ_CABLBR010000054.1"/>
</dbReference>
<dbReference type="EMBL" id="CP102290">
    <property type="protein sequence ID" value="UWP58158.1"/>
    <property type="molecule type" value="Genomic_DNA"/>
</dbReference>
<dbReference type="Pfam" id="PF07475">
    <property type="entry name" value="Hpr_kinase_C"/>
    <property type="match status" value="1"/>
</dbReference>